<dbReference type="EMBL" id="UYYB01125297">
    <property type="protein sequence ID" value="VDM83784.1"/>
    <property type="molecule type" value="Genomic_DNA"/>
</dbReference>
<gene>
    <name evidence="1" type="ORF">SVUK_LOCUS18782</name>
</gene>
<dbReference type="AlphaFoldDB" id="A0A3P7JXW8"/>
<accession>A0A3P7JXW8</accession>
<organism evidence="1 2">
    <name type="scientific">Strongylus vulgaris</name>
    <name type="common">Blood worm</name>
    <dbReference type="NCBI Taxonomy" id="40348"/>
    <lineage>
        <taxon>Eukaryota</taxon>
        <taxon>Metazoa</taxon>
        <taxon>Ecdysozoa</taxon>
        <taxon>Nematoda</taxon>
        <taxon>Chromadorea</taxon>
        <taxon>Rhabditida</taxon>
        <taxon>Rhabditina</taxon>
        <taxon>Rhabditomorpha</taxon>
        <taxon>Strongyloidea</taxon>
        <taxon>Strongylidae</taxon>
        <taxon>Strongylus</taxon>
    </lineage>
</organism>
<evidence type="ECO:0000313" key="2">
    <source>
        <dbReference type="Proteomes" id="UP000270094"/>
    </source>
</evidence>
<reference evidence="1 2" key="1">
    <citation type="submission" date="2018-11" db="EMBL/GenBank/DDBJ databases">
        <authorList>
            <consortium name="Pathogen Informatics"/>
        </authorList>
    </citation>
    <scope>NUCLEOTIDE SEQUENCE [LARGE SCALE GENOMIC DNA]</scope>
</reference>
<dbReference type="Proteomes" id="UP000270094">
    <property type="component" value="Unassembled WGS sequence"/>
</dbReference>
<evidence type="ECO:0000313" key="1">
    <source>
        <dbReference type="EMBL" id="VDM83784.1"/>
    </source>
</evidence>
<name>A0A3P7JXW8_STRVU</name>
<sequence length="38" mass="4411">MDVLEDLHNGLAPTIRATLTKNYEERIWQIKYSLLGHA</sequence>
<protein>
    <submittedName>
        <fullName evidence="1">Uncharacterized protein</fullName>
    </submittedName>
</protein>
<keyword evidence="2" id="KW-1185">Reference proteome</keyword>
<proteinExistence type="predicted"/>